<dbReference type="EMBL" id="QHJG01000033">
    <property type="protein sequence ID" value="PWY54498.1"/>
    <property type="molecule type" value="Genomic_DNA"/>
</dbReference>
<comment type="caution">
    <text evidence="1">The sequence shown here is derived from an EMBL/GenBank/DDBJ whole genome shotgun (WGS) entry which is preliminary data.</text>
</comment>
<sequence>MGSVVIVSLTTENDIIIMMSNYLMEIWLLYVINEITWKAHGVWKYSSTKRVAFKGGNEPGLSG</sequence>
<dbReference type="Proteomes" id="UP000247152">
    <property type="component" value="Unassembled WGS sequence"/>
</dbReference>
<proteinExistence type="predicted"/>
<protein>
    <submittedName>
        <fullName evidence="1">Uncharacterized protein</fullName>
    </submittedName>
</protein>
<name>A0A317TZQ0_9GAMM</name>
<dbReference type="AlphaFoldDB" id="A0A317TZQ0"/>
<accession>A0A317TZQ0</accession>
<gene>
    <name evidence="1" type="ORF">DGG96_16820</name>
</gene>
<evidence type="ECO:0000313" key="1">
    <source>
        <dbReference type="EMBL" id="PWY54498.1"/>
    </source>
</evidence>
<reference evidence="1 2" key="1">
    <citation type="submission" date="2018-05" db="EMBL/GenBank/DDBJ databases">
        <title>Legionella qingyii sp.nov., whole genome shotgun sequence.</title>
        <authorList>
            <person name="Wu H."/>
            <person name="Zhu Q."/>
            <person name="Hu C."/>
        </authorList>
    </citation>
    <scope>NUCLEOTIDE SEQUENCE [LARGE SCALE GENOMIC DNA]</scope>
    <source>
        <strain evidence="1 2">HEB18</strain>
    </source>
</reference>
<organism evidence="1 2">
    <name type="scientific">Legionella qingyii</name>
    <dbReference type="NCBI Taxonomy" id="2184757"/>
    <lineage>
        <taxon>Bacteria</taxon>
        <taxon>Pseudomonadati</taxon>
        <taxon>Pseudomonadota</taxon>
        <taxon>Gammaproteobacteria</taxon>
        <taxon>Legionellales</taxon>
        <taxon>Legionellaceae</taxon>
        <taxon>Legionella</taxon>
    </lineage>
</organism>
<evidence type="ECO:0000313" key="2">
    <source>
        <dbReference type="Proteomes" id="UP000247152"/>
    </source>
</evidence>